<dbReference type="PANTHER" id="PTHR30349">
    <property type="entry name" value="PHAGE INTEGRASE-RELATED"/>
    <property type="match status" value="1"/>
</dbReference>
<dbReference type="InterPro" id="IPR002104">
    <property type="entry name" value="Integrase_catalytic"/>
</dbReference>
<keyword evidence="2" id="KW-0238">DNA-binding</keyword>
<evidence type="ECO:0000259" key="4">
    <source>
        <dbReference type="PROSITE" id="PS51898"/>
    </source>
</evidence>
<dbReference type="Gene3D" id="1.10.443.10">
    <property type="entry name" value="Intergrase catalytic core"/>
    <property type="match status" value="1"/>
</dbReference>
<keyword evidence="6" id="KW-1185">Reference proteome</keyword>
<comment type="caution">
    <text evidence="5">The sequence shown here is derived from an EMBL/GenBank/DDBJ whole genome shotgun (WGS) entry which is preliminary data.</text>
</comment>
<dbReference type="SUPFAM" id="SSF56349">
    <property type="entry name" value="DNA breaking-rejoining enzymes"/>
    <property type="match status" value="1"/>
</dbReference>
<dbReference type="Gene3D" id="1.10.150.130">
    <property type="match status" value="1"/>
</dbReference>
<evidence type="ECO:0000313" key="6">
    <source>
        <dbReference type="Proteomes" id="UP001500840"/>
    </source>
</evidence>
<dbReference type="InterPro" id="IPR050090">
    <property type="entry name" value="Tyrosine_recombinase_XerCD"/>
</dbReference>
<dbReference type="PANTHER" id="PTHR30349:SF41">
    <property type="entry name" value="INTEGRASE_RECOMBINASE PROTEIN MJ0367-RELATED"/>
    <property type="match status" value="1"/>
</dbReference>
<name>A0ABP8N975_9BACT</name>
<sequence length="430" mass="47751">MRHVDELVRAKASGGGIDPATANWAIDLQGKLFDSLARIGLVDPKRHTSLGDDARLLGPFCDAYIASRTDLKQATIDNYGHARRLLVERFGERHILAAITVADAENWRRWMLARPVKWDADGKPTATMAEATVSKHVKRAKTMFAHAVKDRLLTENPFAELKTSSEVNRSRDHYIDRKTAAAVLTACPDDDWRLVFAFARFAGLRRCEVLAMKWTDILWDVERLRIDSPKTGLRFCPIFPELMPFLLASSESAPDGAVRCIHRYHRLANVGTQLNRVIESAGVVPWPKTFQNLRATRRTELQERHQDHVVNSWLGHSSQTAEKHYLQVTDDHWAAGSNEVTGEAIDAESIINGSGGVRGGVIGANHQGKEPITPRKNPAKQACEVPGTRGFMSLAAPLGLEPRITESESVVLPITLWGSVVANALTRKLF</sequence>
<protein>
    <recommendedName>
        <fullName evidence="4">Tyr recombinase domain-containing protein</fullName>
    </recommendedName>
</protein>
<gene>
    <name evidence="5" type="ORF">GCM10023156_48650</name>
</gene>
<dbReference type="Proteomes" id="UP001500840">
    <property type="component" value="Unassembled WGS sequence"/>
</dbReference>
<dbReference type="InterPro" id="IPR013762">
    <property type="entry name" value="Integrase-like_cat_sf"/>
</dbReference>
<dbReference type="InterPro" id="IPR025269">
    <property type="entry name" value="SAM-like_dom"/>
</dbReference>
<feature type="domain" description="Tyr recombinase" evidence="4">
    <location>
        <begin position="170"/>
        <end position="338"/>
    </location>
</feature>
<dbReference type="InterPro" id="IPR010998">
    <property type="entry name" value="Integrase_recombinase_N"/>
</dbReference>
<evidence type="ECO:0000256" key="2">
    <source>
        <dbReference type="ARBA" id="ARBA00023125"/>
    </source>
</evidence>
<evidence type="ECO:0000256" key="1">
    <source>
        <dbReference type="ARBA" id="ARBA00008857"/>
    </source>
</evidence>
<dbReference type="Pfam" id="PF13102">
    <property type="entry name" value="Phage_int_SAM_5"/>
    <property type="match status" value="1"/>
</dbReference>
<evidence type="ECO:0000256" key="3">
    <source>
        <dbReference type="ARBA" id="ARBA00023172"/>
    </source>
</evidence>
<keyword evidence="3" id="KW-0233">DNA recombination</keyword>
<organism evidence="5 6">
    <name type="scientific">Novipirellula rosea</name>
    <dbReference type="NCBI Taxonomy" id="1031540"/>
    <lineage>
        <taxon>Bacteria</taxon>
        <taxon>Pseudomonadati</taxon>
        <taxon>Planctomycetota</taxon>
        <taxon>Planctomycetia</taxon>
        <taxon>Pirellulales</taxon>
        <taxon>Pirellulaceae</taxon>
        <taxon>Novipirellula</taxon>
    </lineage>
</organism>
<dbReference type="CDD" id="cd00397">
    <property type="entry name" value="DNA_BRE_C"/>
    <property type="match status" value="1"/>
</dbReference>
<dbReference type="EMBL" id="BAABGA010000065">
    <property type="protein sequence ID" value="GAA4463479.1"/>
    <property type="molecule type" value="Genomic_DNA"/>
</dbReference>
<dbReference type="InterPro" id="IPR011010">
    <property type="entry name" value="DNA_brk_join_enz"/>
</dbReference>
<reference evidence="6" key="1">
    <citation type="journal article" date="2019" name="Int. J. Syst. Evol. Microbiol.">
        <title>The Global Catalogue of Microorganisms (GCM) 10K type strain sequencing project: providing services to taxonomists for standard genome sequencing and annotation.</title>
        <authorList>
            <consortium name="The Broad Institute Genomics Platform"/>
            <consortium name="The Broad Institute Genome Sequencing Center for Infectious Disease"/>
            <person name="Wu L."/>
            <person name="Ma J."/>
        </authorList>
    </citation>
    <scope>NUCLEOTIDE SEQUENCE [LARGE SCALE GENOMIC DNA]</scope>
    <source>
        <strain evidence="6">JCM 17759</strain>
    </source>
</reference>
<proteinExistence type="inferred from homology"/>
<evidence type="ECO:0000313" key="5">
    <source>
        <dbReference type="EMBL" id="GAA4463479.1"/>
    </source>
</evidence>
<accession>A0ABP8N975</accession>
<dbReference type="PROSITE" id="PS51898">
    <property type="entry name" value="TYR_RECOMBINASE"/>
    <property type="match status" value="1"/>
</dbReference>
<comment type="similarity">
    <text evidence="1">Belongs to the 'phage' integrase family.</text>
</comment>